<evidence type="ECO:0000256" key="6">
    <source>
        <dbReference type="ARBA" id="ARBA00022845"/>
    </source>
</evidence>
<dbReference type="GO" id="GO:1990533">
    <property type="term" value="C:Dom34-Hbs1 complex"/>
    <property type="evidence" value="ECO:0007669"/>
    <property type="project" value="UniProtKB-ARBA"/>
</dbReference>
<dbReference type="SUPFAM" id="SSF50465">
    <property type="entry name" value="EF-Tu/eEF-1alpha/eIF2-gamma C-terminal domain"/>
    <property type="match status" value="1"/>
</dbReference>
<dbReference type="InterPro" id="IPR000795">
    <property type="entry name" value="T_Tr_GTP-bd_dom"/>
</dbReference>
<accession>B9WJY5</accession>
<evidence type="ECO:0000313" key="14">
    <source>
        <dbReference type="CGD" id="CAL0000170897"/>
    </source>
</evidence>
<proteinExistence type="inferred from homology"/>
<keyword evidence="4" id="KW-0547">Nucleotide-binding</keyword>
<comment type="subunit">
    <text evidence="10">Component of the Dom34-Hbs1 complex, also named Pelota-HBS1L complex, composed of dom34 and hbs1.</text>
</comment>
<keyword evidence="8" id="KW-0342">GTP-binding</keyword>
<dbReference type="GO" id="GO:0003924">
    <property type="term" value="F:GTPase activity"/>
    <property type="evidence" value="ECO:0007669"/>
    <property type="project" value="InterPro"/>
</dbReference>
<dbReference type="PROSITE" id="PS51722">
    <property type="entry name" value="G_TR_2"/>
    <property type="match status" value="1"/>
</dbReference>
<dbReference type="Proteomes" id="UP000002605">
    <property type="component" value="Chromosome 7"/>
</dbReference>
<dbReference type="InterPro" id="IPR027417">
    <property type="entry name" value="P-loop_NTPase"/>
</dbReference>
<evidence type="ECO:0000256" key="7">
    <source>
        <dbReference type="ARBA" id="ARBA00022917"/>
    </source>
</evidence>
<name>B9WJY5_CANDC</name>
<evidence type="ECO:0000256" key="11">
    <source>
        <dbReference type="ARBA" id="ARBA00074866"/>
    </source>
</evidence>
<evidence type="ECO:0000313" key="15">
    <source>
        <dbReference type="EMBL" id="CAX40943.1"/>
    </source>
</evidence>
<dbReference type="InterPro" id="IPR054696">
    <property type="entry name" value="GTP-eEF1A_C"/>
</dbReference>
<dbReference type="InterPro" id="IPR050100">
    <property type="entry name" value="TRAFAC_GTPase_members"/>
</dbReference>
<evidence type="ECO:0000256" key="2">
    <source>
        <dbReference type="ARBA" id="ARBA00007249"/>
    </source>
</evidence>
<dbReference type="CDD" id="cd04093">
    <property type="entry name" value="HBS1_C_III"/>
    <property type="match status" value="1"/>
</dbReference>
<sequence>MDFDDDELDYSSHEEEDFDENKLNNEEYDLLHEMLPGLKEKLRSYNDEIPEYDLKEALYYNYFEIGPAIDELKSKFKKKITKAKENFTQPSPDDVVLDAQKQAFEGVANLKIAEAPQSKKPKETKPFKKVDIAKALLSPDYAKPRKSFVVIGHVDAGKSTLMGRLLYDFGIIDAKTVSKLVKEAEKAGKGSFALAWVMDQTEEERSHGVTVDICATDFETATTKFTAIDAPGHRDFVPQMISGVSQADFALLVVDSISGEFEAGFALDGQTKEHTILAKNFGLERICVAVNKMDKENWDEHRFDAIRTQMTEFLTGPEVNFDKSQIDFIPISGLTGNNVVKRDLSVESFKWYQGPTLAEYIEGVELGGGSKESIGSEPFFLSVHDVFKDKGELKVSGKVSSGSVYSGETIVALPSGESLQVQSLKVSKKPVDFAISGELTQMAFKTSQISNESVDQIRIGDLITKAGSPVKTAHKLTVVLHLFNMDKPLLVGTPFVLFRNNTQVPARISKIVEIVNGKKKKKVLHLVSQQTAIVEIELAGANLPVTKFDDNKVLGRIVIRREGTTIGAGTVIDFSE</sequence>
<dbReference type="Gene3D" id="3.40.50.300">
    <property type="entry name" value="P-loop containing nucleotide triphosphate hydrolases"/>
    <property type="match status" value="1"/>
</dbReference>
<protein>
    <recommendedName>
        <fullName evidence="11">Elongation factor 1 alpha-like protein</fullName>
    </recommendedName>
</protein>
<evidence type="ECO:0000256" key="1">
    <source>
        <dbReference type="ARBA" id="ARBA00004496"/>
    </source>
</evidence>
<comment type="subcellular location">
    <subcellularLocation>
        <location evidence="1">Cytoplasm</location>
    </subcellularLocation>
</comment>
<dbReference type="KEGG" id="cdu:CD36_73920"/>
<dbReference type="GO" id="GO:0005737">
    <property type="term" value="C:cytoplasm"/>
    <property type="evidence" value="ECO:0007669"/>
    <property type="project" value="UniProtKB-SubCell"/>
</dbReference>
<evidence type="ECO:0000256" key="5">
    <source>
        <dbReference type="ARBA" id="ARBA00022801"/>
    </source>
</evidence>
<dbReference type="FunFam" id="3.40.50.300:FF:000204">
    <property type="entry name" value="Translation elongation factor Tu"/>
    <property type="match status" value="1"/>
</dbReference>
<dbReference type="AlphaFoldDB" id="B9WJY5"/>
<keyword evidence="3" id="KW-0963">Cytoplasm</keyword>
<evidence type="ECO:0000256" key="9">
    <source>
        <dbReference type="ARBA" id="ARBA00049117"/>
    </source>
</evidence>
<dbReference type="GO" id="GO:0005525">
    <property type="term" value="F:GTP binding"/>
    <property type="evidence" value="ECO:0007669"/>
    <property type="project" value="UniProtKB-KW"/>
</dbReference>
<dbReference type="Pfam" id="PF00009">
    <property type="entry name" value="GTP_EFTU"/>
    <property type="match status" value="1"/>
</dbReference>
<dbReference type="CDD" id="cd01883">
    <property type="entry name" value="EF1_alpha"/>
    <property type="match status" value="1"/>
</dbReference>
<dbReference type="Pfam" id="PF08938">
    <property type="entry name" value="HBS1_N"/>
    <property type="match status" value="1"/>
</dbReference>
<dbReference type="SUPFAM" id="SSF50447">
    <property type="entry name" value="Translation proteins"/>
    <property type="match status" value="1"/>
</dbReference>
<dbReference type="GeneID" id="8049241"/>
<dbReference type="PANTHER" id="PTHR23115">
    <property type="entry name" value="TRANSLATION FACTOR"/>
    <property type="match status" value="1"/>
</dbReference>
<dbReference type="CGD" id="CAL0000170897">
    <property type="gene designation" value="Cd36_73920"/>
</dbReference>
<evidence type="ECO:0000256" key="3">
    <source>
        <dbReference type="ARBA" id="ARBA00022490"/>
    </source>
</evidence>
<dbReference type="GO" id="GO:0006417">
    <property type="term" value="P:regulation of translation"/>
    <property type="evidence" value="ECO:0007669"/>
    <property type="project" value="UniProtKB-KW"/>
</dbReference>
<dbReference type="EMBL" id="FM992694">
    <property type="protein sequence ID" value="CAX40943.1"/>
    <property type="molecule type" value="Genomic_DNA"/>
</dbReference>
<organism evidence="15 16">
    <name type="scientific">Candida dubliniensis (strain CD36 / ATCC MYA-646 / CBS 7987 / NCPF 3949 / NRRL Y-17841)</name>
    <name type="common">Yeast</name>
    <dbReference type="NCBI Taxonomy" id="573826"/>
    <lineage>
        <taxon>Eukaryota</taxon>
        <taxon>Fungi</taxon>
        <taxon>Dikarya</taxon>
        <taxon>Ascomycota</taxon>
        <taxon>Saccharomycotina</taxon>
        <taxon>Pichiomycetes</taxon>
        <taxon>Debaryomycetaceae</taxon>
        <taxon>Candida/Lodderomyces clade</taxon>
        <taxon>Candida</taxon>
    </lineage>
</organism>
<keyword evidence="16" id="KW-1185">Reference proteome</keyword>
<evidence type="ECO:0000256" key="10">
    <source>
        <dbReference type="ARBA" id="ARBA00063537"/>
    </source>
</evidence>
<keyword evidence="7" id="KW-0648">Protein biosynthesis</keyword>
<dbReference type="OrthoDB" id="342024at2759"/>
<dbReference type="FunFam" id="2.40.30.10:FF:000070">
    <property type="entry name" value="Translation elongation factor EF-1 subunit"/>
    <property type="match status" value="1"/>
</dbReference>
<dbReference type="PRINTS" id="PR00315">
    <property type="entry name" value="ELONGATNFCT"/>
</dbReference>
<dbReference type="RefSeq" id="XP_002421599.1">
    <property type="nucleotide sequence ID" value="XM_002421554.1"/>
</dbReference>
<dbReference type="InterPro" id="IPR009000">
    <property type="entry name" value="Transl_B-barrel_sf"/>
</dbReference>
<keyword evidence="6" id="KW-0810">Translation regulation</keyword>
<feature type="domain" description="Tr-type G" evidence="13">
    <location>
        <begin position="143"/>
        <end position="371"/>
    </location>
</feature>
<dbReference type="InterPro" id="IPR009001">
    <property type="entry name" value="Transl_elong_EF1A/Init_IF2_C"/>
</dbReference>
<dbReference type="VEuPathDB" id="FungiDB:CD36_73920"/>
<dbReference type="GO" id="GO:0003746">
    <property type="term" value="F:translation elongation factor activity"/>
    <property type="evidence" value="ECO:0007669"/>
    <property type="project" value="UniProtKB-KW"/>
</dbReference>
<dbReference type="HOGENOM" id="CLU_007265_3_2_1"/>
<keyword evidence="5" id="KW-0378">Hydrolase</keyword>
<dbReference type="InterPro" id="IPR015033">
    <property type="entry name" value="HBS1-like_N"/>
</dbReference>
<evidence type="ECO:0000256" key="12">
    <source>
        <dbReference type="SAM" id="MobiDB-lite"/>
    </source>
</evidence>
<comment type="similarity">
    <text evidence="2">Belongs to the TRAFAC class translation factor GTPase superfamily. Classic translation factor GTPase family. EF-Tu/EF-1A subfamily.</text>
</comment>
<comment type="catalytic activity">
    <reaction evidence="9">
        <text>GTP + H2O = GDP + phosphate + H(+)</text>
        <dbReference type="Rhea" id="RHEA:19669"/>
        <dbReference type="ChEBI" id="CHEBI:15377"/>
        <dbReference type="ChEBI" id="CHEBI:15378"/>
        <dbReference type="ChEBI" id="CHEBI:37565"/>
        <dbReference type="ChEBI" id="CHEBI:43474"/>
        <dbReference type="ChEBI" id="CHEBI:58189"/>
    </reaction>
    <physiologicalReaction direction="left-to-right" evidence="9">
        <dbReference type="Rhea" id="RHEA:19670"/>
    </physiologicalReaction>
</comment>
<dbReference type="SUPFAM" id="SSF52540">
    <property type="entry name" value="P-loop containing nucleoside triphosphate hydrolases"/>
    <property type="match status" value="1"/>
</dbReference>
<dbReference type="Gene3D" id="2.40.30.10">
    <property type="entry name" value="Translation factors"/>
    <property type="match status" value="2"/>
</dbReference>
<evidence type="ECO:0000256" key="8">
    <source>
        <dbReference type="ARBA" id="ARBA00023134"/>
    </source>
</evidence>
<evidence type="ECO:0000256" key="4">
    <source>
        <dbReference type="ARBA" id="ARBA00022741"/>
    </source>
</evidence>
<feature type="region of interest" description="Disordered" evidence="12">
    <location>
        <begin position="1"/>
        <end position="24"/>
    </location>
</feature>
<evidence type="ECO:0000259" key="13">
    <source>
        <dbReference type="PROSITE" id="PS51722"/>
    </source>
</evidence>
<reference evidence="15 16" key="1">
    <citation type="journal article" date="2009" name="Genome Res.">
        <title>Comparative genomics of the fungal pathogens Candida dubliniensis and Candida albicans.</title>
        <authorList>
            <person name="Jackson A.P."/>
            <person name="Gamble J.A."/>
            <person name="Yeomans T."/>
            <person name="Moran G.P."/>
            <person name="Saunders D."/>
            <person name="Harris D."/>
            <person name="Aslett M."/>
            <person name="Barrell J.F."/>
            <person name="Butler G."/>
            <person name="Citiulo F."/>
            <person name="Coleman D.C."/>
            <person name="de Groot P.W.J."/>
            <person name="Goodwin T.J."/>
            <person name="Quail M.A."/>
            <person name="McQuillan J."/>
            <person name="Munro C.A."/>
            <person name="Pain A."/>
            <person name="Poulter R.T."/>
            <person name="Rajandream M.A."/>
            <person name="Renauld H."/>
            <person name="Spiering M.J."/>
            <person name="Tivey A."/>
            <person name="Gow N.A.R."/>
            <person name="Barrell B."/>
            <person name="Sullivan D.J."/>
            <person name="Berriman M."/>
        </authorList>
    </citation>
    <scope>NUCLEOTIDE SEQUENCE [LARGE SCALE GENOMIC DNA]</scope>
    <source>
        <strain evidence="16">CD36 / ATCC MYA-646 / CBS 7987 / NCPF 3949 / NRRL Y-17841</strain>
    </source>
</reference>
<gene>
    <name evidence="14" type="ordered locus">Cd36_73920</name>
    <name evidence="15" type="ORF">CD36_73920</name>
</gene>
<feature type="compositionally biased region" description="Acidic residues" evidence="12">
    <location>
        <begin position="1"/>
        <end position="19"/>
    </location>
</feature>
<dbReference type="Pfam" id="PF22594">
    <property type="entry name" value="GTP-eEF1A_C"/>
    <property type="match status" value="1"/>
</dbReference>
<dbReference type="eggNOG" id="KOG0458">
    <property type="taxonomic scope" value="Eukaryota"/>
</dbReference>
<evidence type="ECO:0000313" key="16">
    <source>
        <dbReference type="Proteomes" id="UP000002605"/>
    </source>
</evidence>